<evidence type="ECO:0000313" key="1">
    <source>
        <dbReference type="EMBL" id="KZD53960.1"/>
    </source>
</evidence>
<protein>
    <submittedName>
        <fullName evidence="1">Uncharacterized protein</fullName>
    </submittedName>
</protein>
<dbReference type="Proteomes" id="UP000076482">
    <property type="component" value="Unassembled WGS sequence"/>
</dbReference>
<sequence>MAIAKYELTEEVEKEIERLEKQNEHPDISASKKQENEWRIQTYRKLGRKKPSYEPVAEENKLYPLDYRLHYPITPNDLLEG</sequence>
<organism evidence="1 2">
    <name type="scientific">Bacillus cereus</name>
    <dbReference type="NCBI Taxonomy" id="1396"/>
    <lineage>
        <taxon>Bacteria</taxon>
        <taxon>Bacillati</taxon>
        <taxon>Bacillota</taxon>
        <taxon>Bacilli</taxon>
        <taxon>Bacillales</taxon>
        <taxon>Bacillaceae</taxon>
        <taxon>Bacillus</taxon>
        <taxon>Bacillus cereus group</taxon>
    </lineage>
</organism>
<gene>
    <name evidence="1" type="ORF">B4088_5722</name>
</gene>
<dbReference type="RefSeq" id="WP_063263158.1">
    <property type="nucleotide sequence ID" value="NZ_LJKE01000111.1"/>
</dbReference>
<name>A0A164L283_BACCE</name>
<accession>A0A164L283</accession>
<evidence type="ECO:0000313" key="2">
    <source>
        <dbReference type="Proteomes" id="UP000076482"/>
    </source>
</evidence>
<dbReference type="PATRIC" id="fig|1396.535.peg.489"/>
<dbReference type="EMBL" id="LJKE01000111">
    <property type="protein sequence ID" value="KZD53960.1"/>
    <property type="molecule type" value="Genomic_DNA"/>
</dbReference>
<reference evidence="1 2" key="1">
    <citation type="submission" date="2015-09" db="EMBL/GenBank/DDBJ databases">
        <title>Bacillus cereus food isolates.</title>
        <authorList>
            <person name="Boekhorst J."/>
        </authorList>
    </citation>
    <scope>NUCLEOTIDE SEQUENCE [LARGE SCALE GENOMIC DNA]</scope>
    <source>
        <strain evidence="1 2">B4088</strain>
    </source>
</reference>
<proteinExistence type="predicted"/>
<dbReference type="AlphaFoldDB" id="A0A164L283"/>
<comment type="caution">
    <text evidence="1">The sequence shown here is derived from an EMBL/GenBank/DDBJ whole genome shotgun (WGS) entry which is preliminary data.</text>
</comment>